<keyword evidence="3" id="KW-0238">DNA-binding</keyword>
<dbReference type="InterPro" id="IPR000847">
    <property type="entry name" value="LysR_HTH_N"/>
</dbReference>
<dbReference type="Gene3D" id="3.40.190.290">
    <property type="match status" value="1"/>
</dbReference>
<dbReference type="RefSeq" id="WP_053909136.1">
    <property type="nucleotide sequence ID" value="NZ_CAWMUS010000027.1"/>
</dbReference>
<accession>A0A0N0I983</accession>
<evidence type="ECO:0000256" key="2">
    <source>
        <dbReference type="ARBA" id="ARBA00023015"/>
    </source>
</evidence>
<evidence type="ECO:0000259" key="5">
    <source>
        <dbReference type="PROSITE" id="PS50931"/>
    </source>
</evidence>
<organism evidence="6 7">
    <name type="scientific">Moellerella wisconsensis ATCC 35017</name>
    <dbReference type="NCBI Taxonomy" id="1354267"/>
    <lineage>
        <taxon>Bacteria</taxon>
        <taxon>Pseudomonadati</taxon>
        <taxon>Pseudomonadota</taxon>
        <taxon>Gammaproteobacteria</taxon>
        <taxon>Enterobacterales</taxon>
        <taxon>Morganellaceae</taxon>
        <taxon>Moellerella</taxon>
    </lineage>
</organism>
<proteinExistence type="inferred from homology"/>
<evidence type="ECO:0000256" key="1">
    <source>
        <dbReference type="ARBA" id="ARBA00009437"/>
    </source>
</evidence>
<protein>
    <submittedName>
        <fullName evidence="6">LysR family transcriptional regulator</fullName>
    </submittedName>
</protein>
<dbReference type="InterPro" id="IPR058163">
    <property type="entry name" value="LysR-type_TF_proteobact-type"/>
</dbReference>
<dbReference type="EMBL" id="LGAA01000027">
    <property type="protein sequence ID" value="KPD01830.1"/>
    <property type="molecule type" value="Genomic_DNA"/>
</dbReference>
<evidence type="ECO:0000256" key="4">
    <source>
        <dbReference type="ARBA" id="ARBA00023163"/>
    </source>
</evidence>
<name>A0A0N0I983_9GAMM</name>
<sequence>MDRITANQVFITIIEQGSMVAAADKLEMSRAMVTRYLAEMEAWAGVRLINRTTRRLSLTSAGEQVYQQALKLNLLAQSLPVQQDKGATALSGLIRISCSQSIANSALSRAISDFLLLYPQMMIDLQISNKVTNLVEDRIDLAIRITNDLEPNLIARPLSTCHSVICASPSYFEHRILPTEPAHLAMMDCLTYNFFGRSIWLFKKQGESFSVPVQGRLSANESTFLADAARYGAGIAMQPYYSVAEYLNSGELIPLLTDYQPQPLGIYAIYTSRQNMPATLRVLLDYLADWFAHSKYWQQLMSKRLL</sequence>
<keyword evidence="7" id="KW-1185">Reference proteome</keyword>
<dbReference type="PANTHER" id="PTHR30537:SF35">
    <property type="entry name" value="TRANSCRIPTIONAL REGULATORY PROTEIN"/>
    <property type="match status" value="1"/>
</dbReference>
<comment type="caution">
    <text evidence="6">The sequence shown here is derived from an EMBL/GenBank/DDBJ whole genome shotgun (WGS) entry which is preliminary data.</text>
</comment>
<evidence type="ECO:0000256" key="3">
    <source>
        <dbReference type="ARBA" id="ARBA00023125"/>
    </source>
</evidence>
<dbReference type="GO" id="GO:0006351">
    <property type="term" value="P:DNA-templated transcription"/>
    <property type="evidence" value="ECO:0007669"/>
    <property type="project" value="TreeGrafter"/>
</dbReference>
<dbReference type="SUPFAM" id="SSF53850">
    <property type="entry name" value="Periplasmic binding protein-like II"/>
    <property type="match status" value="1"/>
</dbReference>
<dbReference type="GO" id="GO:0003700">
    <property type="term" value="F:DNA-binding transcription factor activity"/>
    <property type="evidence" value="ECO:0007669"/>
    <property type="project" value="InterPro"/>
</dbReference>
<dbReference type="InterPro" id="IPR036390">
    <property type="entry name" value="WH_DNA-bd_sf"/>
</dbReference>
<gene>
    <name evidence="6" type="ORF">M992_2802</name>
</gene>
<dbReference type="OrthoDB" id="9786526at2"/>
<keyword evidence="2" id="KW-0805">Transcription regulation</keyword>
<dbReference type="SUPFAM" id="SSF46785">
    <property type="entry name" value="Winged helix' DNA-binding domain"/>
    <property type="match status" value="1"/>
</dbReference>
<dbReference type="InterPro" id="IPR036388">
    <property type="entry name" value="WH-like_DNA-bd_sf"/>
</dbReference>
<comment type="similarity">
    <text evidence="1">Belongs to the LysR transcriptional regulatory family.</text>
</comment>
<reference evidence="6 7" key="1">
    <citation type="submission" date="2015-07" db="EMBL/GenBank/DDBJ databases">
        <title>ATOL: Assembling a taxonomically balanced genome-scale reconstruction of the evolutionary history of the Enterobacteriaceae.</title>
        <authorList>
            <person name="Plunkett G.III."/>
            <person name="Neeno-Eckwall E.C."/>
            <person name="Glasner J.D."/>
            <person name="Perna N.T."/>
        </authorList>
    </citation>
    <scope>NUCLEOTIDE SEQUENCE [LARGE SCALE GENOMIC DNA]</scope>
    <source>
        <strain evidence="6 7">ATCC 35017</strain>
    </source>
</reference>
<dbReference type="CDD" id="cd08422">
    <property type="entry name" value="PBP2_CrgA_like"/>
    <property type="match status" value="1"/>
</dbReference>
<evidence type="ECO:0000313" key="7">
    <source>
        <dbReference type="Proteomes" id="UP000053226"/>
    </source>
</evidence>
<dbReference type="PROSITE" id="PS50931">
    <property type="entry name" value="HTH_LYSR"/>
    <property type="match status" value="1"/>
</dbReference>
<dbReference type="PANTHER" id="PTHR30537">
    <property type="entry name" value="HTH-TYPE TRANSCRIPTIONAL REGULATOR"/>
    <property type="match status" value="1"/>
</dbReference>
<dbReference type="Pfam" id="PF00126">
    <property type="entry name" value="HTH_1"/>
    <property type="match status" value="1"/>
</dbReference>
<dbReference type="AlphaFoldDB" id="A0A0N0I983"/>
<feature type="domain" description="HTH lysR-type" evidence="5">
    <location>
        <begin position="8"/>
        <end position="59"/>
    </location>
</feature>
<dbReference type="Gene3D" id="1.10.10.10">
    <property type="entry name" value="Winged helix-like DNA-binding domain superfamily/Winged helix DNA-binding domain"/>
    <property type="match status" value="1"/>
</dbReference>
<dbReference type="Pfam" id="PF03466">
    <property type="entry name" value="LysR_substrate"/>
    <property type="match status" value="1"/>
</dbReference>
<dbReference type="Proteomes" id="UP000053226">
    <property type="component" value="Unassembled WGS sequence"/>
</dbReference>
<dbReference type="FunFam" id="3.40.190.290:FF:000001">
    <property type="entry name" value="Transcriptional regulator, LysR family"/>
    <property type="match status" value="1"/>
</dbReference>
<keyword evidence="4" id="KW-0804">Transcription</keyword>
<evidence type="ECO:0000313" key="6">
    <source>
        <dbReference type="EMBL" id="KPD01830.1"/>
    </source>
</evidence>
<dbReference type="GO" id="GO:0043565">
    <property type="term" value="F:sequence-specific DNA binding"/>
    <property type="evidence" value="ECO:0007669"/>
    <property type="project" value="TreeGrafter"/>
</dbReference>
<dbReference type="InterPro" id="IPR005119">
    <property type="entry name" value="LysR_subst-bd"/>
</dbReference>